<organism evidence="3 4">
    <name type="scientific">Streptomyces finlayi</name>
    <dbReference type="NCBI Taxonomy" id="67296"/>
    <lineage>
        <taxon>Bacteria</taxon>
        <taxon>Bacillati</taxon>
        <taxon>Actinomycetota</taxon>
        <taxon>Actinomycetes</taxon>
        <taxon>Kitasatosporales</taxon>
        <taxon>Streptomycetaceae</taxon>
        <taxon>Streptomyces</taxon>
    </lineage>
</organism>
<feature type="compositionally biased region" description="Acidic residues" evidence="1">
    <location>
        <begin position="95"/>
        <end position="110"/>
    </location>
</feature>
<feature type="region of interest" description="Disordered" evidence="1">
    <location>
        <begin position="79"/>
        <end position="156"/>
    </location>
</feature>
<dbReference type="EMBL" id="BMVC01000014">
    <property type="protein sequence ID" value="GHD08607.1"/>
    <property type="molecule type" value="Genomic_DNA"/>
</dbReference>
<keyword evidence="2" id="KW-0812">Transmembrane</keyword>
<dbReference type="AlphaFoldDB" id="A0A918X3H5"/>
<dbReference type="Proteomes" id="UP000638353">
    <property type="component" value="Unassembled WGS sequence"/>
</dbReference>
<accession>A0A918X3H5</accession>
<feature type="compositionally biased region" description="Basic and acidic residues" evidence="1">
    <location>
        <begin position="33"/>
        <end position="45"/>
    </location>
</feature>
<evidence type="ECO:0000256" key="1">
    <source>
        <dbReference type="SAM" id="MobiDB-lite"/>
    </source>
</evidence>
<protein>
    <recommendedName>
        <fullName evidence="5">Septum formation-related domain-containing protein</fullName>
    </recommendedName>
</protein>
<feature type="transmembrane region" description="Helical" evidence="2">
    <location>
        <begin position="57"/>
        <end position="80"/>
    </location>
</feature>
<dbReference type="RefSeq" id="WP_189826105.1">
    <property type="nucleotide sequence ID" value="NZ_BMVC01000014.1"/>
</dbReference>
<evidence type="ECO:0000313" key="3">
    <source>
        <dbReference type="EMBL" id="GHD08607.1"/>
    </source>
</evidence>
<evidence type="ECO:0000256" key="2">
    <source>
        <dbReference type="SAM" id="Phobius"/>
    </source>
</evidence>
<evidence type="ECO:0008006" key="5">
    <source>
        <dbReference type="Google" id="ProtNLM"/>
    </source>
</evidence>
<keyword evidence="2" id="KW-1133">Transmembrane helix</keyword>
<evidence type="ECO:0000313" key="4">
    <source>
        <dbReference type="Proteomes" id="UP000638353"/>
    </source>
</evidence>
<name>A0A918X3H5_9ACTN</name>
<reference evidence="3" key="2">
    <citation type="submission" date="2020-09" db="EMBL/GenBank/DDBJ databases">
        <authorList>
            <person name="Sun Q."/>
            <person name="Ohkuma M."/>
        </authorList>
    </citation>
    <scope>NUCLEOTIDE SEQUENCE</scope>
    <source>
        <strain evidence="3">JCM 4637</strain>
    </source>
</reference>
<feature type="compositionally biased region" description="Basic and acidic residues" evidence="1">
    <location>
        <begin position="1"/>
        <end position="11"/>
    </location>
</feature>
<gene>
    <name evidence="3" type="ORF">GCM10010334_62080</name>
</gene>
<comment type="caution">
    <text evidence="3">The sequence shown here is derived from an EMBL/GenBank/DDBJ whole genome shotgun (WGS) entry which is preliminary data.</text>
</comment>
<feature type="region of interest" description="Disordered" evidence="1">
    <location>
        <begin position="1"/>
        <end position="52"/>
    </location>
</feature>
<reference evidence="3" key="1">
    <citation type="journal article" date="2014" name="Int. J. Syst. Evol. Microbiol.">
        <title>Complete genome sequence of Corynebacterium casei LMG S-19264T (=DSM 44701T), isolated from a smear-ripened cheese.</title>
        <authorList>
            <consortium name="US DOE Joint Genome Institute (JGI-PGF)"/>
            <person name="Walter F."/>
            <person name="Albersmeier A."/>
            <person name="Kalinowski J."/>
            <person name="Ruckert C."/>
        </authorList>
    </citation>
    <scope>NUCLEOTIDE SEQUENCE</scope>
    <source>
        <strain evidence="3">JCM 4637</strain>
    </source>
</reference>
<sequence length="264" mass="28255">MGTSDHEHDGDPYTSLPGEHQIPYSPRRRSVRTPRDPGPADRDVPAPHGRRHRLRPALLAAVAVMAVAGAGAAAVGLGVFPDGSTVTTGSGLEETTPEETETTETPEPETDSPSPESTEPESPSPESTEPESPSPTESVTDEPSPTPVPRDELSLGDCVDFEDGSLLAVDCDDLHEYEVIATPPSLSGTDYPGATLLSQDARLKCQREFSNFKNAYVGNMSLKLAYQKPNQRQWVRGEPVLCFVRNADGAYLEGSATDDAPDFP</sequence>
<feature type="compositionally biased region" description="Low complexity" evidence="1">
    <location>
        <begin position="111"/>
        <end position="143"/>
    </location>
</feature>
<proteinExistence type="predicted"/>
<keyword evidence="2" id="KW-0472">Membrane</keyword>